<evidence type="ECO:0000313" key="4">
    <source>
        <dbReference type="Proteomes" id="UP000195781"/>
    </source>
</evidence>
<dbReference type="InterPro" id="IPR005543">
    <property type="entry name" value="PASTA_dom"/>
</dbReference>
<feature type="compositionally biased region" description="Basic and acidic residues" evidence="1">
    <location>
        <begin position="21"/>
        <end position="35"/>
    </location>
</feature>
<evidence type="ECO:0000256" key="1">
    <source>
        <dbReference type="SAM" id="MobiDB-lite"/>
    </source>
</evidence>
<keyword evidence="4" id="KW-1185">Reference proteome</keyword>
<dbReference type="EMBL" id="NFIE01000004">
    <property type="protein sequence ID" value="OUN89373.1"/>
    <property type="molecule type" value="Genomic_DNA"/>
</dbReference>
<evidence type="ECO:0000256" key="2">
    <source>
        <dbReference type="SAM" id="Phobius"/>
    </source>
</evidence>
<evidence type="ECO:0000313" key="3">
    <source>
        <dbReference type="EMBL" id="OUN89373.1"/>
    </source>
</evidence>
<keyword evidence="2" id="KW-1133">Transmembrane helix</keyword>
<gene>
    <name evidence="3" type="ORF">B5G02_02530</name>
</gene>
<dbReference type="CDD" id="cd06577">
    <property type="entry name" value="PASTA_pknB"/>
    <property type="match status" value="1"/>
</dbReference>
<protein>
    <submittedName>
        <fullName evidence="3">Uncharacterized protein</fullName>
    </submittedName>
</protein>
<dbReference type="Proteomes" id="UP000195781">
    <property type="component" value="Unassembled WGS sequence"/>
</dbReference>
<organism evidence="3 4">
    <name type="scientific">[Collinsella] massiliensis</name>
    <dbReference type="NCBI Taxonomy" id="1232426"/>
    <lineage>
        <taxon>Bacteria</taxon>
        <taxon>Bacillati</taxon>
        <taxon>Actinomycetota</taxon>
        <taxon>Coriobacteriia</taxon>
        <taxon>Coriobacteriales</taxon>
        <taxon>Coriobacteriaceae</taxon>
        <taxon>Enorma</taxon>
    </lineage>
</organism>
<accession>A0A1Y3XUZ6</accession>
<feature type="transmembrane region" description="Helical" evidence="2">
    <location>
        <begin position="62"/>
        <end position="81"/>
    </location>
</feature>
<proteinExistence type="predicted"/>
<keyword evidence="2" id="KW-0812">Transmembrane</keyword>
<dbReference type="Gene3D" id="3.30.10.20">
    <property type="match status" value="1"/>
</dbReference>
<comment type="caution">
    <text evidence="3">The sequence shown here is derived from an EMBL/GenBank/DDBJ whole genome shotgun (WGS) entry which is preliminary data.</text>
</comment>
<keyword evidence="2" id="KW-0472">Membrane</keyword>
<dbReference type="AlphaFoldDB" id="A0A1Y3XUZ6"/>
<sequence length="395" mass="43917">MVTGNSDSDSREVGTAEDDASEVRFEERGESVDRTEDIEECKEEKSSVAGLLDKLKAHPRRLAAIAGGIVLVIAVAVVVYLTQFATMPDITGYTPTDAQNALAELSGAWEISYATDEGEDVSSIRNYAGYEVKETDPAAGELLVRNDAAVHVQVTIGKTEETIQKERQAIIDAEIADSLENGWEREEYEDGGTYVLFRAYRSETIPAGHHMSTPSAEGDSNVERFRTMAAQLKTSIICVCYTQDGYLYKLYYAPYSEASDEDLATDTEVLKGVVQEALAYNRDHAQEYLDFYCAGLQEAHRQNGRPLTCEYTLEPESAAIYLMYDWADMEYTGNAREINEARAKDQETANWLAWCTGRTTSVLTYTSENELFESFEAEANDYNPLIVIDPAPAEE</sequence>
<reference evidence="4" key="1">
    <citation type="submission" date="2017-04" db="EMBL/GenBank/DDBJ databases">
        <title>Function of individual gut microbiota members based on whole genome sequencing of pure cultures obtained from chicken caecum.</title>
        <authorList>
            <person name="Medvecky M."/>
            <person name="Cejkova D."/>
            <person name="Polansky O."/>
            <person name="Karasova D."/>
            <person name="Kubasova T."/>
            <person name="Cizek A."/>
            <person name="Rychlik I."/>
        </authorList>
    </citation>
    <scope>NUCLEOTIDE SEQUENCE [LARGE SCALE GENOMIC DNA]</scope>
    <source>
        <strain evidence="4">An5</strain>
    </source>
</reference>
<name>A0A1Y3XUZ6_9ACTN</name>
<feature type="region of interest" description="Disordered" evidence="1">
    <location>
        <begin position="1"/>
        <end position="37"/>
    </location>
</feature>